<keyword evidence="2" id="KW-1185">Reference proteome</keyword>
<name>A0A830HE53_9CHLO</name>
<sequence>MSALPVSVIAPGVSPLAPRAPLHDAGLSEHVCAIRRTSLGPMRPLDDVQGMALDTQLHNSRPATRTTATVTTTRRIKGALGGATTRADHHAYADGASYGPEYTPVRGRRRRRFREEMGAPTPASRRHAAALAMPRDERGRYIGAAAICASLQRFREQERLAGSVAHATIRDWYKQPVKAGVTEEEEASTSGSRGARAAAALHGNGKFHACDACYRVGGDLQLRRAVKTAPGHVLNDAVARLGPGAVTWDDGRFGERGDASVTQCRITYTLSALV</sequence>
<comment type="caution">
    <text evidence="1">The sequence shown here is derived from an EMBL/GenBank/DDBJ whole genome shotgun (WGS) entry which is preliminary data.</text>
</comment>
<dbReference type="Proteomes" id="UP000660262">
    <property type="component" value="Unassembled WGS sequence"/>
</dbReference>
<dbReference type="EMBL" id="BNJQ01000010">
    <property type="protein sequence ID" value="GHP05334.1"/>
    <property type="molecule type" value="Genomic_DNA"/>
</dbReference>
<proteinExistence type="predicted"/>
<reference evidence="1" key="1">
    <citation type="submission" date="2020-10" db="EMBL/GenBank/DDBJ databases">
        <title>Unveiling of a novel bifunctional photoreceptor, Dualchrome1, isolated from a cosmopolitan green alga.</title>
        <authorList>
            <person name="Suzuki S."/>
            <person name="Kawachi M."/>
        </authorList>
    </citation>
    <scope>NUCLEOTIDE SEQUENCE</scope>
    <source>
        <strain evidence="1">NIES 2893</strain>
    </source>
</reference>
<organism evidence="1 2">
    <name type="scientific">Pycnococcus provasolii</name>
    <dbReference type="NCBI Taxonomy" id="41880"/>
    <lineage>
        <taxon>Eukaryota</taxon>
        <taxon>Viridiplantae</taxon>
        <taxon>Chlorophyta</taxon>
        <taxon>Pseudoscourfieldiophyceae</taxon>
        <taxon>Pseudoscourfieldiales</taxon>
        <taxon>Pycnococcaceae</taxon>
        <taxon>Pycnococcus</taxon>
    </lineage>
</organism>
<gene>
    <name evidence="1" type="ORF">PPROV_000408600</name>
</gene>
<protein>
    <submittedName>
        <fullName evidence="1">Uncharacterized protein</fullName>
    </submittedName>
</protein>
<evidence type="ECO:0000313" key="2">
    <source>
        <dbReference type="Proteomes" id="UP000660262"/>
    </source>
</evidence>
<dbReference type="AlphaFoldDB" id="A0A830HE53"/>
<evidence type="ECO:0000313" key="1">
    <source>
        <dbReference type="EMBL" id="GHP05334.1"/>
    </source>
</evidence>
<accession>A0A830HE53</accession>